<keyword evidence="5 7" id="KW-1133">Transmembrane helix</keyword>
<dbReference type="PANTHER" id="PTHR11523:SF28">
    <property type="entry name" value="NA_K-ATPASE BETA SUBUNIT ISOFORM 4-RELATED"/>
    <property type="match status" value="1"/>
</dbReference>
<dbReference type="GO" id="GO:0001671">
    <property type="term" value="F:ATPase activator activity"/>
    <property type="evidence" value="ECO:0007669"/>
    <property type="project" value="TreeGrafter"/>
</dbReference>
<evidence type="ECO:0000256" key="3">
    <source>
        <dbReference type="ARBA" id="ARBA00022692"/>
    </source>
</evidence>
<evidence type="ECO:0000256" key="7">
    <source>
        <dbReference type="SAM" id="Phobius"/>
    </source>
</evidence>
<evidence type="ECO:0000313" key="8">
    <source>
        <dbReference type="EMBL" id="CAD5234005.1"/>
    </source>
</evidence>
<dbReference type="Proteomes" id="UP000582659">
    <property type="component" value="Unassembled WGS sequence"/>
</dbReference>
<evidence type="ECO:0000313" key="9">
    <source>
        <dbReference type="Proteomes" id="UP000659654"/>
    </source>
</evidence>
<dbReference type="GO" id="GO:0030007">
    <property type="term" value="P:intracellular potassium ion homeostasis"/>
    <property type="evidence" value="ECO:0007669"/>
    <property type="project" value="TreeGrafter"/>
</dbReference>
<proteinExistence type="inferred from homology"/>
<comment type="subcellular location">
    <subcellularLocation>
        <location evidence="1">Membrane</location>
        <topology evidence="1">Single-pass type II membrane protein</topology>
    </subcellularLocation>
</comment>
<dbReference type="AlphaFoldDB" id="A0A7I8X0H8"/>
<protein>
    <submittedName>
        <fullName evidence="8">(pine wood nematode) hypothetical protein</fullName>
    </submittedName>
</protein>
<dbReference type="PANTHER" id="PTHR11523">
    <property type="entry name" value="SODIUM/POTASSIUM-DEPENDENT ATPASE BETA SUBUNIT"/>
    <property type="match status" value="1"/>
</dbReference>
<accession>A0A7I8X0H8</accession>
<dbReference type="EMBL" id="CAJFDI010000006">
    <property type="protein sequence ID" value="CAD5234005.1"/>
    <property type="molecule type" value="Genomic_DNA"/>
</dbReference>
<dbReference type="Gene3D" id="2.60.40.1660">
    <property type="entry name" value="Na, k-atpase alpha subunit"/>
    <property type="match status" value="1"/>
</dbReference>
<name>A0A7I8X0H8_BURXY</name>
<dbReference type="PROSITE" id="PS00390">
    <property type="entry name" value="ATPASE_NA_K_BETA_1"/>
    <property type="match status" value="1"/>
</dbReference>
<keyword evidence="9" id="KW-1185">Reference proteome</keyword>
<dbReference type="SMR" id="A0A7I8X0H8"/>
<dbReference type="GO" id="GO:0006883">
    <property type="term" value="P:intracellular sodium ion homeostasis"/>
    <property type="evidence" value="ECO:0007669"/>
    <property type="project" value="TreeGrafter"/>
</dbReference>
<comment type="similarity">
    <text evidence="2">Belongs to the X(+)/potassium ATPases subunit beta family.</text>
</comment>
<keyword evidence="3 7" id="KW-0812">Transmembrane</keyword>
<dbReference type="Proteomes" id="UP000659654">
    <property type="component" value="Unassembled WGS sequence"/>
</dbReference>
<dbReference type="EMBL" id="CAJFCV020000006">
    <property type="protein sequence ID" value="CAG9129526.1"/>
    <property type="molecule type" value="Genomic_DNA"/>
</dbReference>
<comment type="caution">
    <text evidence="8">The sequence shown here is derived from an EMBL/GenBank/DDBJ whole genome shotgun (WGS) entry which is preliminary data.</text>
</comment>
<dbReference type="InterPro" id="IPR000402">
    <property type="entry name" value="Na/K_ATPase_sub_beta"/>
</dbReference>
<reference evidence="8" key="1">
    <citation type="submission" date="2020-09" db="EMBL/GenBank/DDBJ databases">
        <authorList>
            <person name="Kikuchi T."/>
        </authorList>
    </citation>
    <scope>NUCLEOTIDE SEQUENCE</scope>
    <source>
        <strain evidence="8">Ka4C1</strain>
    </source>
</reference>
<evidence type="ECO:0000256" key="4">
    <source>
        <dbReference type="ARBA" id="ARBA00022968"/>
    </source>
</evidence>
<dbReference type="OrthoDB" id="5912413at2759"/>
<dbReference type="GO" id="GO:1990573">
    <property type="term" value="P:potassium ion import across plasma membrane"/>
    <property type="evidence" value="ECO:0007669"/>
    <property type="project" value="TreeGrafter"/>
</dbReference>
<feature type="transmembrane region" description="Helical" evidence="7">
    <location>
        <begin position="93"/>
        <end position="114"/>
    </location>
</feature>
<evidence type="ECO:0000256" key="5">
    <source>
        <dbReference type="ARBA" id="ARBA00022989"/>
    </source>
</evidence>
<evidence type="ECO:0000256" key="1">
    <source>
        <dbReference type="ARBA" id="ARBA00004606"/>
    </source>
</evidence>
<dbReference type="Pfam" id="PF00287">
    <property type="entry name" value="Na_K-ATPase"/>
    <property type="match status" value="1"/>
</dbReference>
<evidence type="ECO:0000256" key="2">
    <source>
        <dbReference type="ARBA" id="ARBA00005876"/>
    </source>
</evidence>
<evidence type="ECO:0000256" key="6">
    <source>
        <dbReference type="ARBA" id="ARBA00023136"/>
    </source>
</evidence>
<dbReference type="GO" id="GO:0036376">
    <property type="term" value="P:sodium ion export across plasma membrane"/>
    <property type="evidence" value="ECO:0007669"/>
    <property type="project" value="TreeGrafter"/>
</dbReference>
<dbReference type="InterPro" id="IPR038702">
    <property type="entry name" value="Na/K_ATPase_sub_beta_sf"/>
</dbReference>
<keyword evidence="6 7" id="KW-0472">Membrane</keyword>
<sequence>MYRGYYKNSVLIPDYGTINQHKVFNVQPSVSPRAHNHTMAKGENNGKLNEENNALMNGRAKKPEQNNFSSFIYNKNEGTCLGRTAKSWCQITIFYIIFYAILAAFWIGCLYIFLSTTDPQLPRFYGKGTIIGANPGVGYQPWLKEDPESTLIKFNPKDPKTYKRYVEVLDKYFAKYENDNNTRVCSGSESNSDIIKDGKVVDANMQPCRFDLSPFQKAGCLKSNDYGFKTGTPCVVLSLNRLIGWVPEDFAAGDVPKEVSKRYRAKNIAFHCAGTHKHDQEHEGPIEYVPPEGIDGRFYPYAVMDNYQQPITVVKFKKLPLNRLVMIECKAYAKNIERDRISGLGVVNFELFKVDDAAKKEKEL</sequence>
<organism evidence="8 9">
    <name type="scientific">Bursaphelenchus xylophilus</name>
    <name type="common">Pinewood nematode worm</name>
    <name type="synonym">Aphelenchoides xylophilus</name>
    <dbReference type="NCBI Taxonomy" id="6326"/>
    <lineage>
        <taxon>Eukaryota</taxon>
        <taxon>Metazoa</taxon>
        <taxon>Ecdysozoa</taxon>
        <taxon>Nematoda</taxon>
        <taxon>Chromadorea</taxon>
        <taxon>Rhabditida</taxon>
        <taxon>Tylenchina</taxon>
        <taxon>Tylenchomorpha</taxon>
        <taxon>Aphelenchoidea</taxon>
        <taxon>Aphelenchoididae</taxon>
        <taxon>Bursaphelenchus</taxon>
    </lineage>
</organism>
<dbReference type="GO" id="GO:0005890">
    <property type="term" value="C:sodium:potassium-exchanging ATPase complex"/>
    <property type="evidence" value="ECO:0007669"/>
    <property type="project" value="InterPro"/>
</dbReference>
<gene>
    <name evidence="8" type="ORF">BXYJ_LOCUS14096</name>
</gene>
<keyword evidence="4" id="KW-0735">Signal-anchor</keyword>